<dbReference type="AlphaFoldDB" id="A0AAE0KLD3"/>
<feature type="transmembrane region" description="Helical" evidence="1">
    <location>
        <begin position="135"/>
        <end position="153"/>
    </location>
</feature>
<evidence type="ECO:0000313" key="3">
    <source>
        <dbReference type="Proteomes" id="UP001287356"/>
    </source>
</evidence>
<sequence>MKRRPCGDKRRDASGWLVTYGWLGKRRGKMIPTFLSLSHPSWLLLLLCPGIDRPSGYNNTQHTNAHTHKHIYGSRARDEPNLPGLEESCWTGGRQGEYIRRHNCVVCYLAVSVCVMDGSLYVFILYIYILFFALLLWFPFLFRFVFLFVFRLLRHRVWTLFISSLGRTHRRPPLSGLGKERRECEQLCEGRGVEPTRVHLVLAAQP</sequence>
<protein>
    <submittedName>
        <fullName evidence="2">Uncharacterized protein</fullName>
    </submittedName>
</protein>
<proteinExistence type="predicted"/>
<dbReference type="Proteomes" id="UP001287356">
    <property type="component" value="Unassembled WGS sequence"/>
</dbReference>
<accession>A0AAE0KLD3</accession>
<gene>
    <name evidence="2" type="ORF">B0T24DRAFT_139214</name>
</gene>
<evidence type="ECO:0000256" key="1">
    <source>
        <dbReference type="SAM" id="Phobius"/>
    </source>
</evidence>
<organism evidence="2 3">
    <name type="scientific">Lasiosphaeria ovina</name>
    <dbReference type="NCBI Taxonomy" id="92902"/>
    <lineage>
        <taxon>Eukaryota</taxon>
        <taxon>Fungi</taxon>
        <taxon>Dikarya</taxon>
        <taxon>Ascomycota</taxon>
        <taxon>Pezizomycotina</taxon>
        <taxon>Sordariomycetes</taxon>
        <taxon>Sordariomycetidae</taxon>
        <taxon>Sordariales</taxon>
        <taxon>Lasiosphaeriaceae</taxon>
        <taxon>Lasiosphaeria</taxon>
    </lineage>
</organism>
<keyword evidence="1" id="KW-0472">Membrane</keyword>
<comment type="caution">
    <text evidence="2">The sequence shown here is derived from an EMBL/GenBank/DDBJ whole genome shotgun (WGS) entry which is preliminary data.</text>
</comment>
<dbReference type="EMBL" id="JAULSN010000002">
    <property type="protein sequence ID" value="KAK3378771.1"/>
    <property type="molecule type" value="Genomic_DNA"/>
</dbReference>
<evidence type="ECO:0000313" key="2">
    <source>
        <dbReference type="EMBL" id="KAK3378771.1"/>
    </source>
</evidence>
<reference evidence="2" key="1">
    <citation type="journal article" date="2023" name="Mol. Phylogenet. Evol.">
        <title>Genome-scale phylogeny and comparative genomics of the fungal order Sordariales.</title>
        <authorList>
            <person name="Hensen N."/>
            <person name="Bonometti L."/>
            <person name="Westerberg I."/>
            <person name="Brannstrom I.O."/>
            <person name="Guillou S."/>
            <person name="Cros-Aarteil S."/>
            <person name="Calhoun S."/>
            <person name="Haridas S."/>
            <person name="Kuo A."/>
            <person name="Mondo S."/>
            <person name="Pangilinan J."/>
            <person name="Riley R."/>
            <person name="LaButti K."/>
            <person name="Andreopoulos B."/>
            <person name="Lipzen A."/>
            <person name="Chen C."/>
            <person name="Yan M."/>
            <person name="Daum C."/>
            <person name="Ng V."/>
            <person name="Clum A."/>
            <person name="Steindorff A."/>
            <person name="Ohm R.A."/>
            <person name="Martin F."/>
            <person name="Silar P."/>
            <person name="Natvig D.O."/>
            <person name="Lalanne C."/>
            <person name="Gautier V."/>
            <person name="Ament-Velasquez S.L."/>
            <person name="Kruys A."/>
            <person name="Hutchinson M.I."/>
            <person name="Powell A.J."/>
            <person name="Barry K."/>
            <person name="Miller A.N."/>
            <person name="Grigoriev I.V."/>
            <person name="Debuchy R."/>
            <person name="Gladieux P."/>
            <person name="Hiltunen Thoren M."/>
            <person name="Johannesson H."/>
        </authorList>
    </citation>
    <scope>NUCLEOTIDE SEQUENCE</scope>
    <source>
        <strain evidence="2">CBS 958.72</strain>
    </source>
</reference>
<feature type="transmembrane region" description="Helical" evidence="1">
    <location>
        <begin position="105"/>
        <end position="129"/>
    </location>
</feature>
<keyword evidence="1" id="KW-0812">Transmembrane</keyword>
<keyword evidence="3" id="KW-1185">Reference proteome</keyword>
<keyword evidence="1" id="KW-1133">Transmembrane helix</keyword>
<reference evidence="2" key="2">
    <citation type="submission" date="2023-06" db="EMBL/GenBank/DDBJ databases">
        <authorList>
            <consortium name="Lawrence Berkeley National Laboratory"/>
            <person name="Haridas S."/>
            <person name="Hensen N."/>
            <person name="Bonometti L."/>
            <person name="Westerberg I."/>
            <person name="Brannstrom I.O."/>
            <person name="Guillou S."/>
            <person name="Cros-Aarteil S."/>
            <person name="Calhoun S."/>
            <person name="Kuo A."/>
            <person name="Mondo S."/>
            <person name="Pangilinan J."/>
            <person name="Riley R."/>
            <person name="Labutti K."/>
            <person name="Andreopoulos B."/>
            <person name="Lipzen A."/>
            <person name="Chen C."/>
            <person name="Yanf M."/>
            <person name="Daum C."/>
            <person name="Ng V."/>
            <person name="Clum A."/>
            <person name="Steindorff A."/>
            <person name="Ohm R."/>
            <person name="Martin F."/>
            <person name="Silar P."/>
            <person name="Natvig D."/>
            <person name="Lalanne C."/>
            <person name="Gautier V."/>
            <person name="Ament-Velasquez S.L."/>
            <person name="Kruys A."/>
            <person name="Hutchinson M.I."/>
            <person name="Powell A.J."/>
            <person name="Barry K."/>
            <person name="Miller A.N."/>
            <person name="Grigoriev I.V."/>
            <person name="Debuchy R."/>
            <person name="Gladieux P."/>
            <person name="Thoren M.H."/>
            <person name="Johannesson H."/>
        </authorList>
    </citation>
    <scope>NUCLEOTIDE SEQUENCE</scope>
    <source>
        <strain evidence="2">CBS 958.72</strain>
    </source>
</reference>
<name>A0AAE0KLD3_9PEZI</name>